<keyword evidence="3" id="KW-0862">Zinc</keyword>
<keyword evidence="1" id="KW-0479">Metal-binding</keyword>
<dbReference type="Gene3D" id="6.10.140.2220">
    <property type="match status" value="1"/>
</dbReference>
<proteinExistence type="predicted"/>
<dbReference type="EMBL" id="JARIHO010000094">
    <property type="protein sequence ID" value="KAJ7306185.1"/>
    <property type="molecule type" value="Genomic_DNA"/>
</dbReference>
<dbReference type="SUPFAM" id="SSF144232">
    <property type="entry name" value="HIT/MYND zinc finger-like"/>
    <property type="match status" value="1"/>
</dbReference>
<comment type="caution">
    <text evidence="6">The sequence shown here is derived from an EMBL/GenBank/DDBJ whole genome shotgun (WGS) entry which is preliminary data.</text>
</comment>
<dbReference type="GO" id="GO:0008270">
    <property type="term" value="F:zinc ion binding"/>
    <property type="evidence" value="ECO:0007669"/>
    <property type="project" value="UniProtKB-KW"/>
</dbReference>
<evidence type="ECO:0000256" key="2">
    <source>
        <dbReference type="ARBA" id="ARBA00022771"/>
    </source>
</evidence>
<evidence type="ECO:0000313" key="6">
    <source>
        <dbReference type="EMBL" id="KAJ7306185.1"/>
    </source>
</evidence>
<feature type="domain" description="MYND-type" evidence="5">
    <location>
        <begin position="415"/>
        <end position="457"/>
    </location>
</feature>
<evidence type="ECO:0000256" key="4">
    <source>
        <dbReference type="PROSITE-ProRule" id="PRU00134"/>
    </source>
</evidence>
<name>A0AAD6Z3Q4_9AGAR</name>
<protein>
    <recommendedName>
        <fullName evidence="5">MYND-type domain-containing protein</fullName>
    </recommendedName>
</protein>
<dbReference type="AlphaFoldDB" id="A0AAD6Z3Q4"/>
<evidence type="ECO:0000259" key="5">
    <source>
        <dbReference type="PROSITE" id="PS50865"/>
    </source>
</evidence>
<keyword evidence="7" id="KW-1185">Reference proteome</keyword>
<dbReference type="Pfam" id="PF01753">
    <property type="entry name" value="zf-MYND"/>
    <property type="match status" value="1"/>
</dbReference>
<evidence type="ECO:0000256" key="1">
    <source>
        <dbReference type="ARBA" id="ARBA00022723"/>
    </source>
</evidence>
<accession>A0AAD6Z3Q4</accession>
<keyword evidence="2 4" id="KW-0863">Zinc-finger</keyword>
<gene>
    <name evidence="6" type="ORF">DFH08DRAFT_517820</name>
</gene>
<dbReference type="InterPro" id="IPR002893">
    <property type="entry name" value="Znf_MYND"/>
</dbReference>
<reference evidence="6" key="1">
    <citation type="submission" date="2023-03" db="EMBL/GenBank/DDBJ databases">
        <title>Massive genome expansion in bonnet fungi (Mycena s.s.) driven by repeated elements and novel gene families across ecological guilds.</title>
        <authorList>
            <consortium name="Lawrence Berkeley National Laboratory"/>
            <person name="Harder C.B."/>
            <person name="Miyauchi S."/>
            <person name="Viragh M."/>
            <person name="Kuo A."/>
            <person name="Thoen E."/>
            <person name="Andreopoulos B."/>
            <person name="Lu D."/>
            <person name="Skrede I."/>
            <person name="Drula E."/>
            <person name="Henrissat B."/>
            <person name="Morin E."/>
            <person name="Kohler A."/>
            <person name="Barry K."/>
            <person name="LaButti K."/>
            <person name="Morin E."/>
            <person name="Salamov A."/>
            <person name="Lipzen A."/>
            <person name="Mereny Z."/>
            <person name="Hegedus B."/>
            <person name="Baldrian P."/>
            <person name="Stursova M."/>
            <person name="Weitz H."/>
            <person name="Taylor A."/>
            <person name="Grigoriev I.V."/>
            <person name="Nagy L.G."/>
            <person name="Martin F."/>
            <person name="Kauserud H."/>
        </authorList>
    </citation>
    <scope>NUCLEOTIDE SEQUENCE</scope>
    <source>
        <strain evidence="6">CBHHK002</strain>
    </source>
</reference>
<sequence length="638" mass="72045">MHPDLRPEIISTLLISYRRFATPALNGSLTDFQKLMDLLKRKPHSDPALFLPVYYANLDPVGIPTAPGLDSWTMHVSSINRALLSLQGTTQLWMAGFRWPDGLLSELWPRIWSWVHFLDVYNETIRAFIPLSQVDAYSLYMRSIVEVLTNSTVVPLASLPSRMRVLAGRAWRITLPPIPGRNTMAHSDVVHFLGNDTESGRPSNFREYLEGVGTVNDFAKLIIRHIAHAMPDETPLFLFFQLSGMLRMLVEHNDHSGPLHKALLDHGIVKALMNVACHYATSDAEDTVAVVAMCFTLLQRAFDAFPSYPAVTEALESSRLVTLISRCAQRPGTHWNYCLRPLLKTVLPRSMVSYRVVRALSRCRTDEERLLPVLDFQDGALSALWESFNMLATGTVSTLQAYDSGAYRSIRACDNMECGRLCRRNEIKRCSSCHQTNYCSVRCQSIDWYVDGHRAICPCLRPLRFAEHPLLSARDGSFLRALIRHLREARIVTWCMQKVHFMYMYPGVPFYVLCDYTRGGAIIATRACAEFPRDAARSSVVQWEDQVVRMGRSGGRMDIVVVLVASGTRKVQHVAALRTNSSALNDALARSATSLPPGLDRTTVESMVRNRIDEALQERRDRGEDKIEWECNVPSDLT</sequence>
<evidence type="ECO:0000313" key="7">
    <source>
        <dbReference type="Proteomes" id="UP001218218"/>
    </source>
</evidence>
<evidence type="ECO:0000256" key="3">
    <source>
        <dbReference type="ARBA" id="ARBA00022833"/>
    </source>
</evidence>
<dbReference type="Proteomes" id="UP001218218">
    <property type="component" value="Unassembled WGS sequence"/>
</dbReference>
<dbReference type="PROSITE" id="PS50865">
    <property type="entry name" value="ZF_MYND_2"/>
    <property type="match status" value="1"/>
</dbReference>
<organism evidence="6 7">
    <name type="scientific">Mycena albidolilacea</name>
    <dbReference type="NCBI Taxonomy" id="1033008"/>
    <lineage>
        <taxon>Eukaryota</taxon>
        <taxon>Fungi</taxon>
        <taxon>Dikarya</taxon>
        <taxon>Basidiomycota</taxon>
        <taxon>Agaricomycotina</taxon>
        <taxon>Agaricomycetes</taxon>
        <taxon>Agaricomycetidae</taxon>
        <taxon>Agaricales</taxon>
        <taxon>Marasmiineae</taxon>
        <taxon>Mycenaceae</taxon>
        <taxon>Mycena</taxon>
    </lineage>
</organism>